<name>A0AAV7VS12_PLEWA</name>
<sequence length="163" mass="17101">MTGRSPAVRPIPWQPENHRPQTALQWSSRLQVSPGGHYAGWPRTALWPKTAVLRHPNYVEAAVQPDHRSGLGRKDSSTPSNSQQRRGSSATPQGSPVRVVMLGIGATACAPGRTRAAMPVSPKLAGSSRRAAHTGTAAGIKSGTRDSEGPPGRNYIEAAASAG</sequence>
<dbReference type="Proteomes" id="UP001066276">
    <property type="component" value="Chromosome 2_1"/>
</dbReference>
<feature type="compositionally biased region" description="Basic and acidic residues" evidence="1">
    <location>
        <begin position="65"/>
        <end position="76"/>
    </location>
</feature>
<evidence type="ECO:0000313" key="2">
    <source>
        <dbReference type="EMBL" id="KAJ1204483.1"/>
    </source>
</evidence>
<feature type="region of interest" description="Disordered" evidence="1">
    <location>
        <begin position="58"/>
        <end position="98"/>
    </location>
</feature>
<organism evidence="2 3">
    <name type="scientific">Pleurodeles waltl</name>
    <name type="common">Iberian ribbed newt</name>
    <dbReference type="NCBI Taxonomy" id="8319"/>
    <lineage>
        <taxon>Eukaryota</taxon>
        <taxon>Metazoa</taxon>
        <taxon>Chordata</taxon>
        <taxon>Craniata</taxon>
        <taxon>Vertebrata</taxon>
        <taxon>Euteleostomi</taxon>
        <taxon>Amphibia</taxon>
        <taxon>Batrachia</taxon>
        <taxon>Caudata</taxon>
        <taxon>Salamandroidea</taxon>
        <taxon>Salamandridae</taxon>
        <taxon>Pleurodelinae</taxon>
        <taxon>Pleurodeles</taxon>
    </lineage>
</organism>
<reference evidence="2" key="1">
    <citation type="journal article" date="2022" name="bioRxiv">
        <title>Sequencing and chromosome-scale assembly of the giantPleurodeles waltlgenome.</title>
        <authorList>
            <person name="Brown T."/>
            <person name="Elewa A."/>
            <person name="Iarovenko S."/>
            <person name="Subramanian E."/>
            <person name="Araus A.J."/>
            <person name="Petzold A."/>
            <person name="Susuki M."/>
            <person name="Suzuki K.-i.T."/>
            <person name="Hayashi T."/>
            <person name="Toyoda A."/>
            <person name="Oliveira C."/>
            <person name="Osipova E."/>
            <person name="Leigh N.D."/>
            <person name="Simon A."/>
            <person name="Yun M.H."/>
        </authorList>
    </citation>
    <scope>NUCLEOTIDE SEQUENCE</scope>
    <source>
        <strain evidence="2">20211129_DDA</strain>
        <tissue evidence="2">Liver</tissue>
    </source>
</reference>
<gene>
    <name evidence="2" type="ORF">NDU88_008260</name>
</gene>
<evidence type="ECO:0000313" key="3">
    <source>
        <dbReference type="Proteomes" id="UP001066276"/>
    </source>
</evidence>
<proteinExistence type="predicted"/>
<protein>
    <submittedName>
        <fullName evidence="2">Uncharacterized protein</fullName>
    </submittedName>
</protein>
<feature type="region of interest" description="Disordered" evidence="1">
    <location>
        <begin position="1"/>
        <end position="22"/>
    </location>
</feature>
<accession>A0AAV7VS12</accession>
<dbReference type="EMBL" id="JANPWB010000003">
    <property type="protein sequence ID" value="KAJ1204483.1"/>
    <property type="molecule type" value="Genomic_DNA"/>
</dbReference>
<dbReference type="AlphaFoldDB" id="A0AAV7VS12"/>
<evidence type="ECO:0000256" key="1">
    <source>
        <dbReference type="SAM" id="MobiDB-lite"/>
    </source>
</evidence>
<feature type="compositionally biased region" description="Polar residues" evidence="1">
    <location>
        <begin position="77"/>
        <end position="94"/>
    </location>
</feature>
<keyword evidence="3" id="KW-1185">Reference proteome</keyword>
<feature type="region of interest" description="Disordered" evidence="1">
    <location>
        <begin position="114"/>
        <end position="163"/>
    </location>
</feature>
<comment type="caution">
    <text evidence="2">The sequence shown here is derived from an EMBL/GenBank/DDBJ whole genome shotgun (WGS) entry which is preliminary data.</text>
</comment>